<comment type="catalytic activity">
    <reaction evidence="7 8">
        <text>L-histidinol phosphate + H2O = L-histidinol + phosphate</text>
        <dbReference type="Rhea" id="RHEA:14465"/>
        <dbReference type="ChEBI" id="CHEBI:15377"/>
        <dbReference type="ChEBI" id="CHEBI:43474"/>
        <dbReference type="ChEBI" id="CHEBI:57699"/>
        <dbReference type="ChEBI" id="CHEBI:57980"/>
        <dbReference type="EC" id="3.1.3.15"/>
    </reaction>
</comment>
<keyword evidence="6 8" id="KW-0368">Histidine biosynthesis</keyword>
<evidence type="ECO:0000313" key="10">
    <source>
        <dbReference type="EMBL" id="CAK5277835.1"/>
    </source>
</evidence>
<comment type="caution">
    <text evidence="10">The sequence shown here is derived from an EMBL/GenBank/DDBJ whole genome shotgun (WGS) entry which is preliminary data.</text>
</comment>
<dbReference type="PANTHER" id="PTHR21039">
    <property type="entry name" value="HISTIDINOL PHOSPHATASE-RELATED"/>
    <property type="match status" value="1"/>
</dbReference>
<evidence type="ECO:0000256" key="5">
    <source>
        <dbReference type="ARBA" id="ARBA00022801"/>
    </source>
</evidence>
<keyword evidence="11" id="KW-1185">Reference proteome</keyword>
<sequence length="378" mass="42472">RVAEVVFLDGQIFPTRTLNCSPTSLSLIFDRHDTSVTSLSPTQHLPPALMPHSLHSHSGQFCKHAVGSLEEVVLEAIRRGFAVYGLTEHVPRYRNEDLYPEEQGIEPADLMLQFTRFLDEAHRLKTKYAEQITLLVGLETEHITRDDVTGLEDLLRKHHPRVEYLVGSVHHVNAIPIDFDQATFRKAVDSVDAGSGDGHGAEDLSPGASAGARGKDEAFLIAYFDSQFELLERFKPEVVGHFDLCRLYTPSLSFSEFPEVLDRARRNIMYAIEYGALFEVNAAALRKNWETPYPGRDILEIIVASGGRLTLSDDSHGPHAVALNYGKIRGYLRSAGVSELWFLERSVDMAPNCAGRHVRPERISGDWAEHPFWMQFHS</sequence>
<evidence type="ECO:0000256" key="8">
    <source>
        <dbReference type="RuleBase" id="RU366003"/>
    </source>
</evidence>
<accession>A0AAD2HMW0</accession>
<name>A0AAD2HMW0_9AGAR</name>
<comment type="similarity">
    <text evidence="2 8">Belongs to the PHP hydrolase family. HisK subfamily.</text>
</comment>
<dbReference type="Proteomes" id="UP001295794">
    <property type="component" value="Unassembled WGS sequence"/>
</dbReference>
<dbReference type="GO" id="GO:0004401">
    <property type="term" value="F:histidinol-phosphatase activity"/>
    <property type="evidence" value="ECO:0007669"/>
    <property type="project" value="UniProtKB-UniRule"/>
</dbReference>
<dbReference type="GO" id="GO:0005737">
    <property type="term" value="C:cytoplasm"/>
    <property type="evidence" value="ECO:0007669"/>
    <property type="project" value="TreeGrafter"/>
</dbReference>
<dbReference type="InterPro" id="IPR016195">
    <property type="entry name" value="Pol/histidinol_Pase-like"/>
</dbReference>
<evidence type="ECO:0000259" key="9">
    <source>
        <dbReference type="Pfam" id="PF02811"/>
    </source>
</evidence>
<dbReference type="InterPro" id="IPR004013">
    <property type="entry name" value="PHP_dom"/>
</dbReference>
<feature type="domain" description="PHP" evidence="9">
    <location>
        <begin position="54"/>
        <end position="282"/>
    </location>
</feature>
<gene>
    <name evidence="10" type="ORF">MYCIT1_LOCUS26970</name>
</gene>
<dbReference type="CDD" id="cd12110">
    <property type="entry name" value="PHP_HisPPase_Hisj_like"/>
    <property type="match status" value="1"/>
</dbReference>
<proteinExistence type="inferred from homology"/>
<evidence type="ECO:0000256" key="1">
    <source>
        <dbReference type="ARBA" id="ARBA00004970"/>
    </source>
</evidence>
<evidence type="ECO:0000256" key="7">
    <source>
        <dbReference type="ARBA" id="ARBA00049158"/>
    </source>
</evidence>
<evidence type="ECO:0000256" key="4">
    <source>
        <dbReference type="ARBA" id="ARBA00022605"/>
    </source>
</evidence>
<dbReference type="InterPro" id="IPR010140">
    <property type="entry name" value="Histidinol_P_phosphatase_HisJ"/>
</dbReference>
<comment type="pathway">
    <text evidence="1 8">Amino-acid biosynthesis; L-histidine biosynthesis; L-histidine from 5-phospho-alpha-D-ribose 1-diphosphate: step 8/9.</text>
</comment>
<protein>
    <recommendedName>
        <fullName evidence="3 8">Histidinol-phosphatase</fullName>
        <shortName evidence="8">HolPase</shortName>
        <ecNumber evidence="3 8">3.1.3.15</ecNumber>
    </recommendedName>
</protein>
<keyword evidence="5 8" id="KW-0378">Hydrolase</keyword>
<evidence type="ECO:0000256" key="6">
    <source>
        <dbReference type="ARBA" id="ARBA00023102"/>
    </source>
</evidence>
<evidence type="ECO:0000256" key="3">
    <source>
        <dbReference type="ARBA" id="ARBA00013085"/>
    </source>
</evidence>
<organism evidence="10 11">
    <name type="scientific">Mycena citricolor</name>
    <dbReference type="NCBI Taxonomy" id="2018698"/>
    <lineage>
        <taxon>Eukaryota</taxon>
        <taxon>Fungi</taxon>
        <taxon>Dikarya</taxon>
        <taxon>Basidiomycota</taxon>
        <taxon>Agaricomycotina</taxon>
        <taxon>Agaricomycetes</taxon>
        <taxon>Agaricomycetidae</taxon>
        <taxon>Agaricales</taxon>
        <taxon>Marasmiineae</taxon>
        <taxon>Mycenaceae</taxon>
        <taxon>Mycena</taxon>
    </lineage>
</organism>
<evidence type="ECO:0000313" key="11">
    <source>
        <dbReference type="Proteomes" id="UP001295794"/>
    </source>
</evidence>
<dbReference type="EC" id="3.1.3.15" evidence="3 8"/>
<dbReference type="EMBL" id="CAVNYO010000421">
    <property type="protein sequence ID" value="CAK5277835.1"/>
    <property type="molecule type" value="Genomic_DNA"/>
</dbReference>
<feature type="non-terminal residue" evidence="10">
    <location>
        <position position="1"/>
    </location>
</feature>
<reference evidence="10" key="1">
    <citation type="submission" date="2023-11" db="EMBL/GenBank/DDBJ databases">
        <authorList>
            <person name="De Vega J J."/>
            <person name="De Vega J J."/>
        </authorList>
    </citation>
    <scope>NUCLEOTIDE SEQUENCE</scope>
</reference>
<keyword evidence="4 8" id="KW-0028">Amino-acid biosynthesis</keyword>
<evidence type="ECO:0000256" key="2">
    <source>
        <dbReference type="ARBA" id="ARBA00009152"/>
    </source>
</evidence>
<dbReference type="PANTHER" id="PTHR21039:SF0">
    <property type="entry name" value="HISTIDINOL-PHOSPHATASE"/>
    <property type="match status" value="1"/>
</dbReference>
<dbReference type="Pfam" id="PF02811">
    <property type="entry name" value="PHP"/>
    <property type="match status" value="1"/>
</dbReference>
<dbReference type="GO" id="GO:0000105">
    <property type="term" value="P:L-histidine biosynthetic process"/>
    <property type="evidence" value="ECO:0007669"/>
    <property type="project" value="UniProtKB-UniRule"/>
</dbReference>
<dbReference type="NCBIfam" id="TIGR01856">
    <property type="entry name" value="hisJ_fam"/>
    <property type="match status" value="2"/>
</dbReference>
<dbReference type="Gene3D" id="3.20.20.140">
    <property type="entry name" value="Metal-dependent hydrolases"/>
    <property type="match status" value="1"/>
</dbReference>
<dbReference type="AlphaFoldDB" id="A0AAD2HMW0"/>
<dbReference type="SUPFAM" id="SSF89550">
    <property type="entry name" value="PHP domain-like"/>
    <property type="match status" value="1"/>
</dbReference>